<proteinExistence type="predicted"/>
<name>A0A5J9SLV3_9POAL</name>
<dbReference type="EMBL" id="RWGY01000656">
    <property type="protein sequence ID" value="TVT99928.1"/>
    <property type="molecule type" value="Genomic_DNA"/>
</dbReference>
<dbReference type="AlphaFoldDB" id="A0A5J9SLV3"/>
<evidence type="ECO:0000313" key="1">
    <source>
        <dbReference type="EMBL" id="TVT99928.1"/>
    </source>
</evidence>
<dbReference type="Proteomes" id="UP000324897">
    <property type="component" value="Unassembled WGS sequence"/>
</dbReference>
<evidence type="ECO:0000313" key="2">
    <source>
        <dbReference type="Proteomes" id="UP000324897"/>
    </source>
</evidence>
<accession>A0A5J9SLV3</accession>
<reference evidence="1 2" key="1">
    <citation type="journal article" date="2019" name="Sci. Rep.">
        <title>A high-quality genome of Eragrostis curvula grass provides insights into Poaceae evolution and supports new strategies to enhance forage quality.</title>
        <authorList>
            <person name="Carballo J."/>
            <person name="Santos B.A.C.M."/>
            <person name="Zappacosta D."/>
            <person name="Garbus I."/>
            <person name="Selva J.P."/>
            <person name="Gallo C.A."/>
            <person name="Diaz A."/>
            <person name="Albertini E."/>
            <person name="Caccamo M."/>
            <person name="Echenique V."/>
        </authorList>
    </citation>
    <scope>NUCLEOTIDE SEQUENCE [LARGE SCALE GENOMIC DNA]</scope>
    <source>
        <strain evidence="2">cv. Victoria</strain>
        <tissue evidence="1">Leaf</tissue>
    </source>
</reference>
<organism evidence="1 2">
    <name type="scientific">Eragrostis curvula</name>
    <name type="common">weeping love grass</name>
    <dbReference type="NCBI Taxonomy" id="38414"/>
    <lineage>
        <taxon>Eukaryota</taxon>
        <taxon>Viridiplantae</taxon>
        <taxon>Streptophyta</taxon>
        <taxon>Embryophyta</taxon>
        <taxon>Tracheophyta</taxon>
        <taxon>Spermatophyta</taxon>
        <taxon>Magnoliopsida</taxon>
        <taxon>Liliopsida</taxon>
        <taxon>Poales</taxon>
        <taxon>Poaceae</taxon>
        <taxon>PACMAD clade</taxon>
        <taxon>Chloridoideae</taxon>
        <taxon>Eragrostideae</taxon>
        <taxon>Eragrostidinae</taxon>
        <taxon>Eragrostis</taxon>
    </lineage>
</organism>
<comment type="caution">
    <text evidence="1">The sequence shown here is derived from an EMBL/GenBank/DDBJ whole genome shotgun (WGS) entry which is preliminary data.</text>
</comment>
<protein>
    <submittedName>
        <fullName evidence="1">Uncharacterized protein</fullName>
    </submittedName>
</protein>
<dbReference type="Gramene" id="TVT99928">
    <property type="protein sequence ID" value="TVT99928"/>
    <property type="gene ID" value="EJB05_54669"/>
</dbReference>
<keyword evidence="2" id="KW-1185">Reference proteome</keyword>
<feature type="non-terminal residue" evidence="1">
    <location>
        <position position="1"/>
    </location>
</feature>
<sequence length="82" mass="8682">MAPCEAFLPIAGCVGRSPTSPRAAITDVLSDACGRQGSPAPSVGFFPICKNRQIELAVCRRILLATVEGFASFRDERQQAAS</sequence>
<gene>
    <name evidence="1" type="ORF">EJB05_54669</name>
</gene>